<evidence type="ECO:0000256" key="11">
    <source>
        <dbReference type="ARBA" id="ARBA00022840"/>
    </source>
</evidence>
<evidence type="ECO:0000256" key="6">
    <source>
        <dbReference type="ARBA" id="ARBA00015080"/>
    </source>
</evidence>
<evidence type="ECO:0000256" key="7">
    <source>
        <dbReference type="ARBA" id="ARBA00022490"/>
    </source>
</evidence>
<dbReference type="InterPro" id="IPR006083">
    <property type="entry name" value="PRK/URK"/>
</dbReference>
<dbReference type="PANTHER" id="PTHR10285">
    <property type="entry name" value="URIDINE KINASE"/>
    <property type="match status" value="1"/>
</dbReference>
<comment type="pathway">
    <text evidence="3 14 15">Cofactor biosynthesis; coenzyme A biosynthesis; CoA from (R)-pantothenate: step 1/5.</text>
</comment>
<reference evidence="17 18" key="1">
    <citation type="journal article" date="2012" name="J. Bacteriol.">
        <title>Complete genome sequence of Pelagibacterium halotolerans B2T.</title>
        <authorList>
            <person name="Huo Y.Y."/>
            <person name="Cheng H."/>
            <person name="Han X.F."/>
            <person name="Jiang X.W."/>
            <person name="Sun C."/>
            <person name="Zhang X.Q."/>
            <person name="Zhu X.F."/>
            <person name="Liu Y.F."/>
            <person name="Li P.F."/>
            <person name="Ni P.X."/>
            <person name="Wu M."/>
        </authorList>
    </citation>
    <scope>NUCLEOTIDE SEQUENCE [LARGE SCALE GENOMIC DNA]</scope>
    <source>
        <strain evidence="18">DSM 22347 / JCM 15775 / CGMCC 1.7692 / B2</strain>
    </source>
</reference>
<evidence type="ECO:0000259" key="16">
    <source>
        <dbReference type="Pfam" id="PF00485"/>
    </source>
</evidence>
<dbReference type="AlphaFoldDB" id="G4R7T0"/>
<name>G4R7T0_PELHB</name>
<dbReference type="CDD" id="cd02025">
    <property type="entry name" value="PanK"/>
    <property type="match status" value="1"/>
</dbReference>
<dbReference type="Gene3D" id="3.40.50.300">
    <property type="entry name" value="P-loop containing nucleotide triphosphate hydrolases"/>
    <property type="match status" value="1"/>
</dbReference>
<comment type="catalytic activity">
    <reaction evidence="1 14 15">
        <text>(R)-pantothenate + ATP = (R)-4'-phosphopantothenate + ADP + H(+)</text>
        <dbReference type="Rhea" id="RHEA:16373"/>
        <dbReference type="ChEBI" id="CHEBI:10986"/>
        <dbReference type="ChEBI" id="CHEBI:15378"/>
        <dbReference type="ChEBI" id="CHEBI:29032"/>
        <dbReference type="ChEBI" id="CHEBI:30616"/>
        <dbReference type="ChEBI" id="CHEBI:456216"/>
        <dbReference type="EC" id="2.7.1.33"/>
    </reaction>
</comment>
<keyword evidence="11 14" id="KW-0067">ATP-binding</keyword>
<dbReference type="RefSeq" id="WP_014132484.1">
    <property type="nucleotide sequence ID" value="NC_016078.1"/>
</dbReference>
<sequence>MSKLSYTPYLSFSIDEWARLRADEPMTLNGEDIEHLRALNDPISLAEAEIVYLPLTRLLSFYVEAIQGIHHASTRFLGHNGAKVPFIIGVAGSVAVGKSTTARILRALLRRWPSSPKVDLITTDGFLYPNKVLEERGLMQRKGFPESYDRSAFVQFLAAIKSGQPKVSAPTYSHLVYDIVPDQTNTVESPDILIVEGLNILQPGELPRTGNPIVFASDFIDFSIYIDADEDVLEAWYVERFMKLRETAFRDPQSFFKRFSELSELTAISTAKSIWQSINLPNLRENILPTRGRADLILKKGADHSIHEVALRKV</sequence>
<proteinExistence type="inferred from homology"/>
<gene>
    <name evidence="14" type="primary">coaA</name>
    <name evidence="17" type="ordered locus">KKY_3353</name>
</gene>
<evidence type="ECO:0000256" key="15">
    <source>
        <dbReference type="RuleBase" id="RU003530"/>
    </source>
</evidence>
<dbReference type="EMBL" id="CP003075">
    <property type="protein sequence ID" value="AEQ53340.1"/>
    <property type="molecule type" value="Genomic_DNA"/>
</dbReference>
<comment type="similarity">
    <text evidence="4 14 15">Belongs to the prokaryotic pantothenate kinase family.</text>
</comment>
<dbReference type="Proteomes" id="UP000008850">
    <property type="component" value="Chromosome"/>
</dbReference>
<evidence type="ECO:0000256" key="14">
    <source>
        <dbReference type="HAMAP-Rule" id="MF_00215"/>
    </source>
</evidence>
<dbReference type="STRING" id="1082931.KKY_3353"/>
<feature type="domain" description="Phosphoribulokinase/uridine kinase" evidence="16">
    <location>
        <begin position="87"/>
        <end position="245"/>
    </location>
</feature>
<evidence type="ECO:0000256" key="3">
    <source>
        <dbReference type="ARBA" id="ARBA00005225"/>
    </source>
</evidence>
<dbReference type="GO" id="GO:0005524">
    <property type="term" value="F:ATP binding"/>
    <property type="evidence" value="ECO:0007669"/>
    <property type="project" value="UniProtKB-UniRule"/>
</dbReference>
<evidence type="ECO:0000256" key="13">
    <source>
        <dbReference type="ARBA" id="ARBA00032866"/>
    </source>
</evidence>
<dbReference type="EC" id="2.7.1.33" evidence="5 14"/>
<keyword evidence="7 14" id="KW-0963">Cytoplasm</keyword>
<dbReference type="PATRIC" id="fig|1082931.4.peg.3305"/>
<dbReference type="SUPFAM" id="SSF52540">
    <property type="entry name" value="P-loop containing nucleoside triphosphate hydrolases"/>
    <property type="match status" value="1"/>
</dbReference>
<accession>G4R7T0</accession>
<dbReference type="GO" id="GO:0004594">
    <property type="term" value="F:pantothenate kinase activity"/>
    <property type="evidence" value="ECO:0007669"/>
    <property type="project" value="UniProtKB-UniRule"/>
</dbReference>
<evidence type="ECO:0000256" key="12">
    <source>
        <dbReference type="ARBA" id="ARBA00022993"/>
    </source>
</evidence>
<evidence type="ECO:0000256" key="5">
    <source>
        <dbReference type="ARBA" id="ARBA00012102"/>
    </source>
</evidence>
<evidence type="ECO:0000256" key="4">
    <source>
        <dbReference type="ARBA" id="ARBA00006087"/>
    </source>
</evidence>
<evidence type="ECO:0000256" key="8">
    <source>
        <dbReference type="ARBA" id="ARBA00022679"/>
    </source>
</evidence>
<evidence type="ECO:0000256" key="2">
    <source>
        <dbReference type="ARBA" id="ARBA00004496"/>
    </source>
</evidence>
<evidence type="ECO:0000313" key="18">
    <source>
        <dbReference type="Proteomes" id="UP000008850"/>
    </source>
</evidence>
<comment type="subcellular location">
    <subcellularLocation>
        <location evidence="2 14 15">Cytoplasm</location>
    </subcellularLocation>
</comment>
<dbReference type="GO" id="GO:0015937">
    <property type="term" value="P:coenzyme A biosynthetic process"/>
    <property type="evidence" value="ECO:0007669"/>
    <property type="project" value="UniProtKB-UniRule"/>
</dbReference>
<dbReference type="UniPathway" id="UPA00241">
    <property type="reaction ID" value="UER00352"/>
</dbReference>
<dbReference type="KEGG" id="phl:KKY_3353"/>
<organism evidence="17 18">
    <name type="scientific">Pelagibacterium halotolerans (strain DSM 22347 / JCM 15775 / CGMCC 1.7692 / B2)</name>
    <dbReference type="NCBI Taxonomy" id="1082931"/>
    <lineage>
        <taxon>Bacteria</taxon>
        <taxon>Pseudomonadati</taxon>
        <taxon>Pseudomonadota</taxon>
        <taxon>Alphaproteobacteria</taxon>
        <taxon>Hyphomicrobiales</taxon>
        <taxon>Devosiaceae</taxon>
        <taxon>Pelagibacterium</taxon>
    </lineage>
</organism>
<dbReference type="HOGENOM" id="CLU_053818_1_1_5"/>
<keyword evidence="10 14" id="KW-0418">Kinase</keyword>
<keyword evidence="8 14" id="KW-0808">Transferase</keyword>
<protein>
    <recommendedName>
        <fullName evidence="6 14">Pantothenate kinase</fullName>
        <ecNumber evidence="5 14">2.7.1.33</ecNumber>
    </recommendedName>
    <alternativeName>
        <fullName evidence="13 14">Pantothenic acid kinase</fullName>
    </alternativeName>
</protein>
<keyword evidence="9 14" id="KW-0547">Nucleotide-binding</keyword>
<evidence type="ECO:0000256" key="9">
    <source>
        <dbReference type="ARBA" id="ARBA00022741"/>
    </source>
</evidence>
<dbReference type="HAMAP" id="MF_00215">
    <property type="entry name" value="Pantothen_kinase_1"/>
    <property type="match status" value="1"/>
</dbReference>
<dbReference type="NCBIfam" id="TIGR00554">
    <property type="entry name" value="panK_bact"/>
    <property type="match status" value="1"/>
</dbReference>
<dbReference type="PIRSF" id="PIRSF000545">
    <property type="entry name" value="Pantothenate_kin"/>
    <property type="match status" value="1"/>
</dbReference>
<evidence type="ECO:0000256" key="1">
    <source>
        <dbReference type="ARBA" id="ARBA00001206"/>
    </source>
</evidence>
<dbReference type="InterPro" id="IPR027417">
    <property type="entry name" value="P-loop_NTPase"/>
</dbReference>
<dbReference type="Pfam" id="PF00485">
    <property type="entry name" value="PRK"/>
    <property type="match status" value="1"/>
</dbReference>
<evidence type="ECO:0000313" key="17">
    <source>
        <dbReference type="EMBL" id="AEQ53340.1"/>
    </source>
</evidence>
<evidence type="ECO:0000256" key="10">
    <source>
        <dbReference type="ARBA" id="ARBA00022777"/>
    </source>
</evidence>
<dbReference type="eggNOG" id="COG1072">
    <property type="taxonomic scope" value="Bacteria"/>
</dbReference>
<dbReference type="GO" id="GO:0005737">
    <property type="term" value="C:cytoplasm"/>
    <property type="evidence" value="ECO:0007669"/>
    <property type="project" value="UniProtKB-SubCell"/>
</dbReference>
<keyword evidence="12 14" id="KW-0173">Coenzyme A biosynthesis</keyword>
<dbReference type="InterPro" id="IPR004566">
    <property type="entry name" value="PanK"/>
</dbReference>
<keyword evidence="18" id="KW-1185">Reference proteome</keyword>
<feature type="binding site" evidence="14">
    <location>
        <begin position="92"/>
        <end position="99"/>
    </location>
    <ligand>
        <name>ATP</name>
        <dbReference type="ChEBI" id="CHEBI:30616"/>
    </ligand>
</feature>